<dbReference type="EMBL" id="JBHSWU010000006">
    <property type="protein sequence ID" value="MFC6723163.1"/>
    <property type="molecule type" value="Genomic_DNA"/>
</dbReference>
<dbReference type="Gene3D" id="3.90.1300.10">
    <property type="entry name" value="Amidase signature (AS) domain"/>
    <property type="match status" value="1"/>
</dbReference>
<sequence>MRHPSESEIKEMGDELGIAFSDGELEDYTQVVADTLDLVEGVEDLPEPQLPPREYEHTSRSPGYEPTDEEDPYNAWITKCTVKGADDGPLSGMTVGLKDNVSVAGIELTNGSDVMQGYVPAVDATIVTRLFDAGATISGKTNLSSFSFGASDYGPAKNPNAPEYSIGGSSSGSAAAVAAEEVDIGIGGDQGGSIRIPASFGGLVGLKPTHGLVPYTGIFGADASLDHTGPITRTVEEAALAMDAMAGRDGLDPRQPSDLEAQDYTDALNEDISNMTIGVLKEGFEHDVSDPEVNEVVRDAIADLEAMGAETKSVSVPGHLNAPEISYTLLVYGAGQTLKQNGALSGFDGWYDTGAVEYLGRALEAQSSDLPARVKKALVATQYIQDNYQGSIYGKAQNITLALREQYDKVLADADALVMPTVPIKPPTFGEMQGLEVMIEGGAGFDSSLNTALFNLTHHPGLTVPCGETDGAPVGLMFIGERHDDATLFQLGYAYEQYTE</sequence>
<dbReference type="InterPro" id="IPR036928">
    <property type="entry name" value="AS_sf"/>
</dbReference>
<evidence type="ECO:0000259" key="2">
    <source>
        <dbReference type="Pfam" id="PF01425"/>
    </source>
</evidence>
<protein>
    <submittedName>
        <fullName evidence="3">Amidase</fullName>
        <ecNumber evidence="3">3.5.1.4</ecNumber>
    </submittedName>
</protein>
<gene>
    <name evidence="3" type="ORF">ACFQE1_01900</name>
</gene>
<dbReference type="Pfam" id="PF01425">
    <property type="entry name" value="Amidase"/>
    <property type="match status" value="1"/>
</dbReference>
<reference evidence="3 4" key="1">
    <citation type="journal article" date="2019" name="Int. J. Syst. Evol. Microbiol.">
        <title>The Global Catalogue of Microorganisms (GCM) 10K type strain sequencing project: providing services to taxonomists for standard genome sequencing and annotation.</title>
        <authorList>
            <consortium name="The Broad Institute Genomics Platform"/>
            <consortium name="The Broad Institute Genome Sequencing Center for Infectious Disease"/>
            <person name="Wu L."/>
            <person name="Ma J."/>
        </authorList>
    </citation>
    <scope>NUCLEOTIDE SEQUENCE [LARGE SCALE GENOMIC DNA]</scope>
    <source>
        <strain evidence="3 4">NBRC 111368</strain>
    </source>
</reference>
<keyword evidence="4" id="KW-1185">Reference proteome</keyword>
<dbReference type="InterPro" id="IPR000120">
    <property type="entry name" value="Amidase"/>
</dbReference>
<comment type="caution">
    <text evidence="3">The sequence shown here is derived from an EMBL/GenBank/DDBJ whole genome shotgun (WGS) entry which is preliminary data.</text>
</comment>
<evidence type="ECO:0000313" key="4">
    <source>
        <dbReference type="Proteomes" id="UP001596328"/>
    </source>
</evidence>
<accession>A0ABD5RW46</accession>
<dbReference type="AlphaFoldDB" id="A0ABD5RW46"/>
<feature type="domain" description="Amidase" evidence="2">
    <location>
        <begin position="84"/>
        <end position="488"/>
    </location>
</feature>
<dbReference type="PANTHER" id="PTHR11895:SF170">
    <property type="entry name" value="AMIDASE"/>
    <property type="match status" value="1"/>
</dbReference>
<evidence type="ECO:0000256" key="1">
    <source>
        <dbReference type="SAM" id="MobiDB-lite"/>
    </source>
</evidence>
<name>A0ABD5RW46_9EURY</name>
<dbReference type="InterPro" id="IPR023631">
    <property type="entry name" value="Amidase_dom"/>
</dbReference>
<organism evidence="3 4">
    <name type="scientific">Halobium palmae</name>
    <dbReference type="NCBI Taxonomy" id="1776492"/>
    <lineage>
        <taxon>Archaea</taxon>
        <taxon>Methanobacteriati</taxon>
        <taxon>Methanobacteriota</taxon>
        <taxon>Stenosarchaea group</taxon>
        <taxon>Halobacteria</taxon>
        <taxon>Halobacteriales</taxon>
        <taxon>Haloferacaceae</taxon>
        <taxon>Halobium</taxon>
    </lineage>
</organism>
<evidence type="ECO:0000313" key="3">
    <source>
        <dbReference type="EMBL" id="MFC6723163.1"/>
    </source>
</evidence>
<keyword evidence="3" id="KW-0378">Hydrolase</keyword>
<dbReference type="PROSITE" id="PS00571">
    <property type="entry name" value="AMIDASES"/>
    <property type="match status" value="1"/>
</dbReference>
<dbReference type="InterPro" id="IPR020556">
    <property type="entry name" value="Amidase_CS"/>
</dbReference>
<dbReference type="NCBIfam" id="NF005565">
    <property type="entry name" value="PRK07235.1"/>
    <property type="match status" value="1"/>
</dbReference>
<dbReference type="Proteomes" id="UP001596328">
    <property type="component" value="Unassembled WGS sequence"/>
</dbReference>
<feature type="region of interest" description="Disordered" evidence="1">
    <location>
        <begin position="41"/>
        <end position="71"/>
    </location>
</feature>
<dbReference type="EC" id="3.5.1.4" evidence="3"/>
<dbReference type="GO" id="GO:0004040">
    <property type="term" value="F:amidase activity"/>
    <property type="evidence" value="ECO:0007669"/>
    <property type="project" value="UniProtKB-EC"/>
</dbReference>
<proteinExistence type="predicted"/>
<dbReference type="SUPFAM" id="SSF75304">
    <property type="entry name" value="Amidase signature (AS) enzymes"/>
    <property type="match status" value="1"/>
</dbReference>
<dbReference type="PANTHER" id="PTHR11895">
    <property type="entry name" value="TRANSAMIDASE"/>
    <property type="match status" value="1"/>
</dbReference>